<feature type="transmembrane region" description="Helical" evidence="1">
    <location>
        <begin position="42"/>
        <end position="62"/>
    </location>
</feature>
<evidence type="ECO:0000256" key="1">
    <source>
        <dbReference type="SAM" id="Phobius"/>
    </source>
</evidence>
<keyword evidence="3" id="KW-1185">Reference proteome</keyword>
<organism evidence="2 3">
    <name type="scientific">Actinacidiphila oryziradicis</name>
    <dbReference type="NCBI Taxonomy" id="2571141"/>
    <lineage>
        <taxon>Bacteria</taxon>
        <taxon>Bacillati</taxon>
        <taxon>Actinomycetota</taxon>
        <taxon>Actinomycetes</taxon>
        <taxon>Kitasatosporales</taxon>
        <taxon>Streptomycetaceae</taxon>
        <taxon>Actinacidiphila</taxon>
    </lineage>
</organism>
<evidence type="ECO:0000313" key="3">
    <source>
        <dbReference type="Proteomes" id="UP000305778"/>
    </source>
</evidence>
<name>A0A4U0SPP9_9ACTN</name>
<sequence length="256" mass="26816">MTPEDDTSSTPPDWDEWVDQELAGAEKKALRGHALAKWSKRLGVVAAAVVLTAGSVVTYFFVTHSAAAELRKRVASGAATAGADAARPVVNGQKAFPDATVRLANGAVYRRVDTTTASDCGHGVSRELAAVIKQGKGCLRLSAALYTDADRQSQVTVSVLSFVRAEDAAMVFGSASTDPVTYSVVSLDPSAGSGLPKVHNGAVGVLNRLMTARTVVFSNAQWSTGRATDGAVLTKEDTDLLTYVNAKVTAFEKATR</sequence>
<evidence type="ECO:0000313" key="2">
    <source>
        <dbReference type="EMBL" id="TKA10171.1"/>
    </source>
</evidence>
<dbReference type="RefSeq" id="WP_136724987.1">
    <property type="nucleotide sequence ID" value="NZ_SUMC01000016.1"/>
</dbReference>
<dbReference type="Proteomes" id="UP000305778">
    <property type="component" value="Unassembled WGS sequence"/>
</dbReference>
<comment type="caution">
    <text evidence="2">The sequence shown here is derived from an EMBL/GenBank/DDBJ whole genome shotgun (WGS) entry which is preliminary data.</text>
</comment>
<accession>A0A4U0SPP9</accession>
<gene>
    <name evidence="2" type="ORF">FCI23_18380</name>
</gene>
<keyword evidence="1" id="KW-1133">Transmembrane helix</keyword>
<reference evidence="2 3" key="1">
    <citation type="submission" date="2019-04" db="EMBL/GenBank/DDBJ databases">
        <title>Streptomyces oryziradicis sp. nov., a novel actinomycete isolated from rhizosphere soil of rice (Oryza sativa L.).</title>
        <authorList>
            <person name="Li C."/>
        </authorList>
    </citation>
    <scope>NUCLEOTIDE SEQUENCE [LARGE SCALE GENOMIC DNA]</scope>
    <source>
        <strain evidence="2 3">NEAU-C40</strain>
    </source>
</reference>
<keyword evidence="1" id="KW-0472">Membrane</keyword>
<proteinExistence type="predicted"/>
<keyword evidence="1" id="KW-0812">Transmembrane</keyword>
<dbReference type="EMBL" id="SUMC01000016">
    <property type="protein sequence ID" value="TKA10171.1"/>
    <property type="molecule type" value="Genomic_DNA"/>
</dbReference>
<protein>
    <submittedName>
        <fullName evidence="2">Uncharacterized protein</fullName>
    </submittedName>
</protein>
<dbReference type="OrthoDB" id="4326706at2"/>
<dbReference type="AlphaFoldDB" id="A0A4U0SPP9"/>